<accession>A0A183DN90</accession>
<reference evidence="1 2" key="2">
    <citation type="submission" date="2018-11" db="EMBL/GenBank/DDBJ databases">
        <authorList>
            <consortium name="Pathogen Informatics"/>
        </authorList>
    </citation>
    <scope>NUCLEOTIDE SEQUENCE [LARGE SCALE GENOMIC DNA]</scope>
</reference>
<evidence type="ECO:0000313" key="2">
    <source>
        <dbReference type="Proteomes" id="UP000271098"/>
    </source>
</evidence>
<organism evidence="3">
    <name type="scientific">Gongylonema pulchrum</name>
    <dbReference type="NCBI Taxonomy" id="637853"/>
    <lineage>
        <taxon>Eukaryota</taxon>
        <taxon>Metazoa</taxon>
        <taxon>Ecdysozoa</taxon>
        <taxon>Nematoda</taxon>
        <taxon>Chromadorea</taxon>
        <taxon>Rhabditida</taxon>
        <taxon>Spirurina</taxon>
        <taxon>Spiruromorpha</taxon>
        <taxon>Spiruroidea</taxon>
        <taxon>Gongylonematidae</taxon>
        <taxon>Gongylonema</taxon>
    </lineage>
</organism>
<dbReference type="EMBL" id="UYRT01077872">
    <property type="protein sequence ID" value="VDN17096.1"/>
    <property type="molecule type" value="Genomic_DNA"/>
</dbReference>
<keyword evidence="2" id="KW-1185">Reference proteome</keyword>
<proteinExistence type="predicted"/>
<dbReference type="WBParaSite" id="GPUH_0001019401-mRNA-1">
    <property type="protein sequence ID" value="GPUH_0001019401-mRNA-1"/>
    <property type="gene ID" value="GPUH_0001019401"/>
</dbReference>
<reference evidence="3" key="1">
    <citation type="submission" date="2016-06" db="UniProtKB">
        <authorList>
            <consortium name="WormBaseParasite"/>
        </authorList>
    </citation>
    <scope>IDENTIFICATION</scope>
</reference>
<name>A0A183DN90_9BILA</name>
<evidence type="ECO:0000313" key="3">
    <source>
        <dbReference type="WBParaSite" id="GPUH_0001019401-mRNA-1"/>
    </source>
</evidence>
<dbReference type="Proteomes" id="UP000271098">
    <property type="component" value="Unassembled WGS sequence"/>
</dbReference>
<dbReference type="AlphaFoldDB" id="A0A183DN90"/>
<gene>
    <name evidence="1" type="ORF">GPUH_LOCUS10181</name>
</gene>
<protein>
    <submittedName>
        <fullName evidence="1 3">Uncharacterized protein</fullName>
    </submittedName>
</protein>
<evidence type="ECO:0000313" key="1">
    <source>
        <dbReference type="EMBL" id="VDN17096.1"/>
    </source>
</evidence>
<sequence length="86" mass="10186">MVLEWHLAEEPVGKILTLELAQFLDPNRHDHNIQWLLHCKLRSVRQPPLLVAYNSKGTKTEMKILLWLQLAETLMMEQQRCIRNRG</sequence>